<dbReference type="Proteomes" id="UP000072520">
    <property type="component" value="Unassembled WGS sequence"/>
</dbReference>
<reference evidence="2 3" key="1">
    <citation type="journal article" date="2016" name="Front. Microbiol.">
        <title>Genomic Resource of Rice Seed Associated Bacteria.</title>
        <authorList>
            <person name="Midha S."/>
            <person name="Bansal K."/>
            <person name="Sharma S."/>
            <person name="Kumar N."/>
            <person name="Patil P.P."/>
            <person name="Chaudhry V."/>
            <person name="Patil P.B."/>
        </authorList>
    </citation>
    <scope>NUCLEOTIDE SEQUENCE [LARGE SCALE GENOMIC DNA]</scope>
    <source>
        <strain evidence="2 3">RSA13</strain>
    </source>
</reference>
<dbReference type="Gene3D" id="1.10.10.10">
    <property type="entry name" value="Winged helix-like DNA-binding domain superfamily/Winged helix DNA-binding domain"/>
    <property type="match status" value="1"/>
</dbReference>
<evidence type="ECO:0000313" key="3">
    <source>
        <dbReference type="Proteomes" id="UP000072520"/>
    </source>
</evidence>
<dbReference type="GO" id="GO:0003700">
    <property type="term" value="F:DNA-binding transcription factor activity"/>
    <property type="evidence" value="ECO:0007669"/>
    <property type="project" value="InterPro"/>
</dbReference>
<dbReference type="RefSeq" id="WP_058708832.1">
    <property type="nucleotide sequence ID" value="NZ_LDSI01000018.1"/>
</dbReference>
<comment type="caution">
    <text evidence="2">The sequence shown here is derived from an EMBL/GenBank/DDBJ whole genome shotgun (WGS) entry which is preliminary data.</text>
</comment>
<evidence type="ECO:0000259" key="1">
    <source>
        <dbReference type="PROSITE" id="PS50995"/>
    </source>
</evidence>
<dbReference type="Gene3D" id="1.10.287.100">
    <property type="match status" value="1"/>
</dbReference>
<dbReference type="SMART" id="SM00347">
    <property type="entry name" value="HTH_MARR"/>
    <property type="match status" value="1"/>
</dbReference>
<dbReference type="InterPro" id="IPR000835">
    <property type="entry name" value="HTH_MarR-typ"/>
</dbReference>
<dbReference type="SUPFAM" id="SSF46785">
    <property type="entry name" value="Winged helix' DNA-binding domain"/>
    <property type="match status" value="1"/>
</dbReference>
<dbReference type="PANTHER" id="PTHR39515">
    <property type="entry name" value="CONSERVED PROTEIN"/>
    <property type="match status" value="1"/>
</dbReference>
<dbReference type="Pfam" id="PF01047">
    <property type="entry name" value="MarR"/>
    <property type="match status" value="1"/>
</dbReference>
<feature type="domain" description="HTH marR-type" evidence="1">
    <location>
        <begin position="8"/>
        <end position="142"/>
    </location>
</feature>
<dbReference type="EMBL" id="LDSI01000018">
    <property type="protein sequence ID" value="KTS96688.1"/>
    <property type="molecule type" value="Genomic_DNA"/>
</dbReference>
<dbReference type="PRINTS" id="PR00598">
    <property type="entry name" value="HTHMARR"/>
</dbReference>
<organism evidence="2 3">
    <name type="scientific">Pantoea stewartii</name>
    <dbReference type="NCBI Taxonomy" id="66269"/>
    <lineage>
        <taxon>Bacteria</taxon>
        <taxon>Pseudomonadati</taxon>
        <taxon>Pseudomonadota</taxon>
        <taxon>Gammaproteobacteria</taxon>
        <taxon>Enterobacterales</taxon>
        <taxon>Erwiniaceae</taxon>
        <taxon>Pantoea</taxon>
    </lineage>
</organism>
<proteinExistence type="predicted"/>
<dbReference type="InterPro" id="IPR052526">
    <property type="entry name" value="HTH-type_Bedaq_tolerance"/>
</dbReference>
<protein>
    <recommendedName>
        <fullName evidence="1">HTH marR-type domain-containing protein</fullName>
    </recommendedName>
</protein>
<dbReference type="AlphaFoldDB" id="A0AB34VGX6"/>
<name>A0AB34VGX6_9GAMM</name>
<dbReference type="InterPro" id="IPR036388">
    <property type="entry name" value="WH-like_DNA-bd_sf"/>
</dbReference>
<dbReference type="PANTHER" id="PTHR39515:SF2">
    <property type="entry name" value="HTH-TYPE TRANSCRIPTIONAL REGULATOR RV0880"/>
    <property type="match status" value="1"/>
</dbReference>
<accession>A0AB34VGX6</accession>
<evidence type="ECO:0000313" key="2">
    <source>
        <dbReference type="EMBL" id="KTS96688.1"/>
    </source>
</evidence>
<gene>
    <name evidence="2" type="ORF">RSA13_13775</name>
</gene>
<dbReference type="PROSITE" id="PS50995">
    <property type="entry name" value="HTH_MARR_2"/>
    <property type="match status" value="1"/>
</dbReference>
<sequence length="148" mass="16947">MENEKCFTSSELTALREGIMALSRRLKKEIQNNEWTMAQILLLGAIERKRKDVTPSYLAETEGMASSNVAATLKILEKHQLIMRQKSSTDKRLSYIFLTQAGQDVLNINRKKRECWLSEAISHTLTMEEIRALLLVSESLSRIAEYKA</sequence>
<dbReference type="InterPro" id="IPR036390">
    <property type="entry name" value="WH_DNA-bd_sf"/>
</dbReference>